<evidence type="ECO:0000256" key="3">
    <source>
        <dbReference type="SAM" id="MobiDB-lite"/>
    </source>
</evidence>
<dbReference type="GO" id="GO:0014069">
    <property type="term" value="C:postsynaptic density"/>
    <property type="evidence" value="ECO:0007669"/>
    <property type="project" value="TreeGrafter"/>
</dbReference>
<feature type="non-terminal residue" evidence="5">
    <location>
        <position position="1"/>
    </location>
</feature>
<dbReference type="InterPro" id="IPR055414">
    <property type="entry name" value="LRR_R13L4/SHOC2-like"/>
</dbReference>
<dbReference type="InterPro" id="IPR001611">
    <property type="entry name" value="Leu-rich_rpt"/>
</dbReference>
<dbReference type="PROSITE" id="PS51450">
    <property type="entry name" value="LRR"/>
    <property type="match status" value="2"/>
</dbReference>
<feature type="domain" description="Disease resistance R13L4/SHOC-2-like LRR" evidence="4">
    <location>
        <begin position="92"/>
        <end position="171"/>
    </location>
</feature>
<protein>
    <recommendedName>
        <fullName evidence="4">Disease resistance R13L4/SHOC-2-like LRR domain-containing protein</fullName>
    </recommendedName>
</protein>
<dbReference type="InterPro" id="IPR032675">
    <property type="entry name" value="LRR_dom_sf"/>
</dbReference>
<evidence type="ECO:0000313" key="6">
    <source>
        <dbReference type="Proteomes" id="UP001233999"/>
    </source>
</evidence>
<dbReference type="GO" id="GO:0045197">
    <property type="term" value="P:establishment or maintenance of epithelial cell apical/basal polarity"/>
    <property type="evidence" value="ECO:0007669"/>
    <property type="project" value="TreeGrafter"/>
</dbReference>
<dbReference type="Pfam" id="PF23598">
    <property type="entry name" value="LRR_14"/>
    <property type="match status" value="2"/>
</dbReference>
<dbReference type="SUPFAM" id="SSF52058">
    <property type="entry name" value="L domain-like"/>
    <property type="match status" value="1"/>
</dbReference>
<feature type="compositionally biased region" description="Polar residues" evidence="3">
    <location>
        <begin position="1014"/>
        <end position="1026"/>
    </location>
</feature>
<proteinExistence type="predicted"/>
<keyword evidence="1" id="KW-0433">Leucine-rich repeat</keyword>
<dbReference type="GO" id="GO:0043113">
    <property type="term" value="P:receptor clustering"/>
    <property type="evidence" value="ECO:0007669"/>
    <property type="project" value="TreeGrafter"/>
</dbReference>
<comment type="caution">
    <text evidence="5">The sequence shown here is derived from an EMBL/GenBank/DDBJ whole genome shotgun (WGS) entry which is preliminary data.</text>
</comment>
<organism evidence="5 6">
    <name type="scientific">Diploptera punctata</name>
    <name type="common">Pacific beetle cockroach</name>
    <dbReference type="NCBI Taxonomy" id="6984"/>
    <lineage>
        <taxon>Eukaryota</taxon>
        <taxon>Metazoa</taxon>
        <taxon>Ecdysozoa</taxon>
        <taxon>Arthropoda</taxon>
        <taxon>Hexapoda</taxon>
        <taxon>Insecta</taxon>
        <taxon>Pterygota</taxon>
        <taxon>Neoptera</taxon>
        <taxon>Polyneoptera</taxon>
        <taxon>Dictyoptera</taxon>
        <taxon>Blattodea</taxon>
        <taxon>Blaberoidea</taxon>
        <taxon>Blaberidae</taxon>
        <taxon>Diplopterinae</taxon>
        <taxon>Diploptera</taxon>
    </lineage>
</organism>
<feature type="compositionally biased region" description="Polar residues" evidence="3">
    <location>
        <begin position="1074"/>
        <end position="1092"/>
    </location>
</feature>
<dbReference type="GO" id="GO:0098968">
    <property type="term" value="P:neurotransmitter receptor transport postsynaptic membrane to endosome"/>
    <property type="evidence" value="ECO:0007669"/>
    <property type="project" value="TreeGrafter"/>
</dbReference>
<feature type="region of interest" description="Disordered" evidence="3">
    <location>
        <begin position="796"/>
        <end position="825"/>
    </location>
</feature>
<dbReference type="SMART" id="SM00364">
    <property type="entry name" value="LRR_BAC"/>
    <property type="match status" value="8"/>
</dbReference>
<dbReference type="SMART" id="SM00369">
    <property type="entry name" value="LRR_TYP"/>
    <property type="match status" value="9"/>
</dbReference>
<evidence type="ECO:0000256" key="2">
    <source>
        <dbReference type="ARBA" id="ARBA00022737"/>
    </source>
</evidence>
<reference evidence="5" key="1">
    <citation type="journal article" date="2023" name="IScience">
        <title>Live-bearing cockroach genome reveals convergent evolutionary mechanisms linked to viviparity in insects and beyond.</title>
        <authorList>
            <person name="Fouks B."/>
            <person name="Harrison M.C."/>
            <person name="Mikhailova A.A."/>
            <person name="Marchal E."/>
            <person name="English S."/>
            <person name="Carruthers M."/>
            <person name="Jennings E.C."/>
            <person name="Chiamaka E.L."/>
            <person name="Frigard R.A."/>
            <person name="Pippel M."/>
            <person name="Attardo G.M."/>
            <person name="Benoit J.B."/>
            <person name="Bornberg-Bauer E."/>
            <person name="Tobe S.S."/>
        </authorList>
    </citation>
    <scope>NUCLEOTIDE SEQUENCE</scope>
    <source>
        <strain evidence="5">Stay&amp;Tobe</strain>
    </source>
</reference>
<feature type="compositionally biased region" description="Basic and acidic residues" evidence="3">
    <location>
        <begin position="501"/>
        <end position="510"/>
    </location>
</feature>
<feature type="compositionally biased region" description="Low complexity" evidence="3">
    <location>
        <begin position="872"/>
        <end position="885"/>
    </location>
</feature>
<dbReference type="GO" id="GO:0045211">
    <property type="term" value="C:postsynaptic membrane"/>
    <property type="evidence" value="ECO:0007669"/>
    <property type="project" value="TreeGrafter"/>
</dbReference>
<feature type="compositionally biased region" description="Low complexity" evidence="3">
    <location>
        <begin position="993"/>
        <end position="1007"/>
    </location>
</feature>
<keyword evidence="6" id="KW-1185">Reference proteome</keyword>
<dbReference type="AlphaFoldDB" id="A0AAD7ZM42"/>
<dbReference type="InterPro" id="IPR050614">
    <property type="entry name" value="Synaptic_Scaffolding_LAP-MAGUK"/>
</dbReference>
<feature type="region of interest" description="Disordered" evidence="3">
    <location>
        <begin position="1074"/>
        <end position="1156"/>
    </location>
</feature>
<dbReference type="Pfam" id="PF13855">
    <property type="entry name" value="LRR_8"/>
    <property type="match status" value="1"/>
</dbReference>
<dbReference type="GO" id="GO:0098887">
    <property type="term" value="P:neurotransmitter receptor transport, endosome to postsynaptic membrane"/>
    <property type="evidence" value="ECO:0007669"/>
    <property type="project" value="TreeGrafter"/>
</dbReference>
<dbReference type="Proteomes" id="UP001233999">
    <property type="component" value="Unassembled WGS sequence"/>
</dbReference>
<feature type="compositionally biased region" description="Polar residues" evidence="3">
    <location>
        <begin position="806"/>
        <end position="821"/>
    </location>
</feature>
<dbReference type="PANTHER" id="PTHR23119">
    <property type="entry name" value="DISCS LARGE"/>
    <property type="match status" value="1"/>
</dbReference>
<evidence type="ECO:0000313" key="5">
    <source>
        <dbReference type="EMBL" id="KAJ9582871.1"/>
    </source>
</evidence>
<evidence type="ECO:0000256" key="1">
    <source>
        <dbReference type="ARBA" id="ARBA00022614"/>
    </source>
</evidence>
<accession>A0AAD7ZM42</accession>
<sequence>MPWKCFMNCVRSQAEDVRQLDYQHSMLQDVPPEVFAYERTLEELNLDSNRHIDRSRNGSVNQLEKLPEGFTQLLSLEELYLNDTCLDFLPANFGRLTKLRILELRENNLNTLPKSIARLTSLERMDIGQNEFSDLPEVIGRLVNLTELWVDCNRIRGVPKLIGNLKKLMHFDASTNNINWVAPEIGSCSSLTDLTLSCNEITEIPETIGNLKMLVTLKLDDNQLTTLPSTIGKLSNLEELILSQNDFETLSPYVGLLRKLNTLNIDDNMLEELPCTSLTILSVRSNKLQEVPAELGHLPKIRVMNLSDNQLRNLPVSILNLTYLTALWLSNNQSTPLTTLQQEVDKVTGQTVCVNFMLPQSSQELYLAENVNDMKSEVKCSSRQTDKSSERPHIRFAPDADSEMTGHLVRAPTPYPKELRAMAKHARSFQQQHTRRVPRQSESEVPLLGEMVSPGPKGVLIKEAKVKKPSTVPLGQPAGSKRNIGNEEICDQMPETPVSTNKHESIKTSTDENTPVLASGGGPVIREAKCVRQATSISDEREKFFNQKEGTASPVPSVDVVDAARSRYSITSEPPPYHIAAAYSKQAAYFQVRSSPAASLLSQKPASPVVHHAEVPVATEQKTSDEKVFIPSAASSKLLPDNTISGDNFKKSVEEKQESLGNNWQMKIESSLPFKQKAEEIENISESPKAISHEVQIAELQENNKRSATNNELLNEMERESIIVEDSFSNHIVSEAKVVENTELTQKMYNNIEIPILKEPSTPVSLPPLTPPVNSTSTTTVTNDNSTEIVTITLTNEEQNEKEVRPTSSPSSVESIKQPSLSPKCRIPVRLGEPLLQKSPTLDNELLVKPSTFTQDKPPIDHSIFAPTPQRPGTSSPAPITASPPKYLSTPKSPPSASRAGSKIPSLLPSAIHGIGKPDMKQLRNNSPSPKPEKTLPESKYINTSVISNHNKSVSSNNWPSAGSDQESLSDSLSTTRIPQPGFYSNSPHTYQSSKRSSVSSQSSSSSRPGSIAPLNTSLDSSSSPISKEASYNYLNKPRFSSTDHNLNISSRIPTATSPPLSSHINPISGFSSGYESESMHANSRSSISNDHSPLVSKIPTLASSPVSPTSRIGNLQQQKLFSPNSSDSSSVRSSLESPVRQTKTWMFGPHKNATV</sequence>
<feature type="compositionally biased region" description="Low complexity" evidence="3">
    <location>
        <begin position="1123"/>
        <end position="1138"/>
    </location>
</feature>
<feature type="compositionally biased region" description="Polar residues" evidence="3">
    <location>
        <begin position="1102"/>
        <end position="1122"/>
    </location>
</feature>
<dbReference type="GO" id="GO:0005912">
    <property type="term" value="C:adherens junction"/>
    <property type="evidence" value="ECO:0007669"/>
    <property type="project" value="TreeGrafter"/>
</dbReference>
<dbReference type="GO" id="GO:0019901">
    <property type="term" value="F:protein kinase binding"/>
    <property type="evidence" value="ECO:0007669"/>
    <property type="project" value="TreeGrafter"/>
</dbReference>
<dbReference type="InterPro" id="IPR003591">
    <property type="entry name" value="Leu-rich_rpt_typical-subtyp"/>
</dbReference>
<name>A0AAD7ZM42_DIPPU</name>
<reference evidence="5" key="2">
    <citation type="submission" date="2023-05" db="EMBL/GenBank/DDBJ databases">
        <authorList>
            <person name="Fouks B."/>
        </authorList>
    </citation>
    <scope>NUCLEOTIDE SEQUENCE</scope>
    <source>
        <strain evidence="5">Stay&amp;Tobe</strain>
        <tissue evidence="5">Testes</tissue>
    </source>
</reference>
<dbReference type="FunFam" id="3.80.10.10:FF:000118">
    <property type="entry name" value="Leucine rich repeat containing 7"/>
    <property type="match status" value="1"/>
</dbReference>
<dbReference type="EMBL" id="JASPKZ010007725">
    <property type="protein sequence ID" value="KAJ9582871.1"/>
    <property type="molecule type" value="Genomic_DNA"/>
</dbReference>
<feature type="compositionally biased region" description="Polar residues" evidence="3">
    <location>
        <begin position="941"/>
        <end position="992"/>
    </location>
</feature>
<dbReference type="GO" id="GO:0016323">
    <property type="term" value="C:basolateral plasma membrane"/>
    <property type="evidence" value="ECO:0007669"/>
    <property type="project" value="TreeGrafter"/>
</dbReference>
<feature type="region of interest" description="Disordered" evidence="3">
    <location>
        <begin position="852"/>
        <end position="1026"/>
    </location>
</feature>
<feature type="region of interest" description="Disordered" evidence="3">
    <location>
        <begin position="492"/>
        <end position="521"/>
    </location>
</feature>
<gene>
    <name evidence="5" type="ORF">L9F63_022783</name>
</gene>
<dbReference type="Gene3D" id="3.80.10.10">
    <property type="entry name" value="Ribonuclease Inhibitor"/>
    <property type="match status" value="1"/>
</dbReference>
<feature type="domain" description="Disease resistance R13L4/SHOC-2-like LRR" evidence="4">
    <location>
        <begin position="184"/>
        <end position="265"/>
    </location>
</feature>
<dbReference type="GO" id="GO:0098609">
    <property type="term" value="P:cell-cell adhesion"/>
    <property type="evidence" value="ECO:0007669"/>
    <property type="project" value="TreeGrafter"/>
</dbReference>
<dbReference type="PANTHER" id="PTHR23119:SF50">
    <property type="entry name" value="PDZ DOMAIN-CONTAINING PROTEIN"/>
    <property type="match status" value="1"/>
</dbReference>
<keyword evidence="2" id="KW-0677">Repeat</keyword>
<evidence type="ECO:0000259" key="4">
    <source>
        <dbReference type="Pfam" id="PF23598"/>
    </source>
</evidence>